<accession>A0A1F5EV49</accession>
<dbReference type="AlphaFoldDB" id="A0A1F5EV49"/>
<dbReference type="EMBL" id="MFAG01000037">
    <property type="protein sequence ID" value="OGD71279.1"/>
    <property type="molecule type" value="Genomic_DNA"/>
</dbReference>
<name>A0A1F5EV49_9BACT</name>
<gene>
    <name evidence="1" type="ORF">A2703_00580</name>
</gene>
<evidence type="ECO:0000313" key="1">
    <source>
        <dbReference type="EMBL" id="OGD71279.1"/>
    </source>
</evidence>
<sequence length="115" mass="12372">MKKPKTQTDRLLMDSPILDQVEEGMLSSPSGLAVSGQLNIGKNGNPVTIYIEDEETGETLEVNHVGTALLVIEDSRKSSSGWLSIAIGSMSKLSNVLEFLAKVTLDGLEKLTRGK</sequence>
<dbReference type="Proteomes" id="UP000177979">
    <property type="component" value="Unassembled WGS sequence"/>
</dbReference>
<comment type="caution">
    <text evidence="1">The sequence shown here is derived from an EMBL/GenBank/DDBJ whole genome shotgun (WGS) entry which is preliminary data.</text>
</comment>
<proteinExistence type="predicted"/>
<reference evidence="1 2" key="1">
    <citation type="journal article" date="2016" name="Nat. Commun.">
        <title>Thousands of microbial genomes shed light on interconnected biogeochemical processes in an aquifer system.</title>
        <authorList>
            <person name="Anantharaman K."/>
            <person name="Brown C.T."/>
            <person name="Hug L.A."/>
            <person name="Sharon I."/>
            <person name="Castelle C.J."/>
            <person name="Probst A.J."/>
            <person name="Thomas B.C."/>
            <person name="Singh A."/>
            <person name="Wilkins M.J."/>
            <person name="Karaoz U."/>
            <person name="Brodie E.L."/>
            <person name="Williams K.H."/>
            <person name="Hubbard S.S."/>
            <person name="Banfield J.F."/>
        </authorList>
    </citation>
    <scope>NUCLEOTIDE SEQUENCE [LARGE SCALE GENOMIC DNA]</scope>
</reference>
<protein>
    <submittedName>
        <fullName evidence="1">Uncharacterized protein</fullName>
    </submittedName>
</protein>
<organism evidence="1 2">
    <name type="scientific">Candidatus Collierbacteria bacterium RIFCSPHIGHO2_01_FULL_50_25</name>
    <dbReference type="NCBI Taxonomy" id="1817722"/>
    <lineage>
        <taxon>Bacteria</taxon>
        <taxon>Candidatus Collieribacteriota</taxon>
    </lineage>
</organism>
<evidence type="ECO:0000313" key="2">
    <source>
        <dbReference type="Proteomes" id="UP000177979"/>
    </source>
</evidence>